<protein>
    <recommendedName>
        <fullName evidence="6">TFIIS-type domain-containing protein</fullName>
    </recommendedName>
</protein>
<gene>
    <name evidence="7" type="ORF">AKJ45_02290</name>
</gene>
<dbReference type="GO" id="GO:0006351">
    <property type="term" value="P:DNA-templated transcription"/>
    <property type="evidence" value="ECO:0007669"/>
    <property type="project" value="InterPro"/>
</dbReference>
<keyword evidence="2 5" id="KW-0863">Zinc-finger</keyword>
<feature type="binding site" evidence="4">
    <location>
        <position position="14"/>
    </location>
    <ligand>
        <name>Zn(2+)</name>
        <dbReference type="ChEBI" id="CHEBI:29105"/>
        <label>1</label>
    </ligand>
</feature>
<sequence length="97" mass="11128">MYPRKEDGKVSLVCRACDYVEEASGSEGYKIVQEGKSKEKPAVIEEKVEGLPQTNICCPECGHGKAYWWMQQTRGADEPTTRFYRCVECGHVWREYS</sequence>
<reference evidence="7 8" key="1">
    <citation type="journal article" date="2016" name="Sci. Rep.">
        <title>Metabolic traits of an uncultured archaeal lineage -MSBL1- from brine pools of the Red Sea.</title>
        <authorList>
            <person name="Mwirichia R."/>
            <person name="Alam I."/>
            <person name="Rashid M."/>
            <person name="Vinu M."/>
            <person name="Ba-Alawi W."/>
            <person name="Anthony Kamau A."/>
            <person name="Kamanda Ngugi D."/>
            <person name="Goker M."/>
            <person name="Klenk H.P."/>
            <person name="Bajic V."/>
            <person name="Stingl U."/>
        </authorList>
    </citation>
    <scope>NUCLEOTIDE SEQUENCE [LARGE SCALE GENOMIC DNA]</scope>
    <source>
        <strain evidence="7">SCGC-AAA261F19</strain>
    </source>
</reference>
<name>A0A133V9W3_9EURY</name>
<dbReference type="GO" id="GO:0003676">
    <property type="term" value="F:nucleic acid binding"/>
    <property type="evidence" value="ECO:0007669"/>
    <property type="project" value="InterPro"/>
</dbReference>
<evidence type="ECO:0000256" key="2">
    <source>
        <dbReference type="ARBA" id="ARBA00022771"/>
    </source>
</evidence>
<feature type="domain" description="TFIIS-type" evidence="6">
    <location>
        <begin position="54"/>
        <end position="94"/>
    </location>
</feature>
<keyword evidence="8" id="KW-1185">Reference proteome</keyword>
<evidence type="ECO:0000256" key="4">
    <source>
        <dbReference type="PIRSR" id="PIRSR005586-1"/>
    </source>
</evidence>
<evidence type="ECO:0000259" key="6">
    <source>
        <dbReference type="PROSITE" id="PS51133"/>
    </source>
</evidence>
<evidence type="ECO:0000313" key="7">
    <source>
        <dbReference type="EMBL" id="KXB03177.1"/>
    </source>
</evidence>
<dbReference type="PANTHER" id="PTHR11239">
    <property type="entry name" value="DNA-DIRECTED RNA POLYMERASE"/>
    <property type="match status" value="1"/>
</dbReference>
<dbReference type="GO" id="GO:0006355">
    <property type="term" value="P:regulation of DNA-templated transcription"/>
    <property type="evidence" value="ECO:0007669"/>
    <property type="project" value="InterPro"/>
</dbReference>
<dbReference type="PIRSF" id="PIRSF005586">
    <property type="entry name" value="RNApol_RpoM"/>
    <property type="match status" value="1"/>
</dbReference>
<dbReference type="NCBIfam" id="TIGR01384">
    <property type="entry name" value="TFS_arch"/>
    <property type="match status" value="1"/>
</dbReference>
<feature type="binding site" evidence="4">
    <location>
        <position position="61"/>
    </location>
    <ligand>
        <name>Zn(2+)</name>
        <dbReference type="ChEBI" id="CHEBI:29105"/>
        <label>2</label>
    </ligand>
</feature>
<dbReference type="PANTHER" id="PTHR11239:SF12">
    <property type="entry name" value="DNA-DIRECTED RNA POLYMERASE III SUBUNIT RPC10"/>
    <property type="match status" value="1"/>
</dbReference>
<evidence type="ECO:0000256" key="3">
    <source>
        <dbReference type="ARBA" id="ARBA00022833"/>
    </source>
</evidence>
<dbReference type="InterPro" id="IPR006288">
    <property type="entry name" value="TFS"/>
</dbReference>
<dbReference type="PROSITE" id="PS51133">
    <property type="entry name" value="ZF_TFIIS_2"/>
    <property type="match status" value="1"/>
</dbReference>
<dbReference type="EMBL" id="LHXZ01000027">
    <property type="protein sequence ID" value="KXB03177.1"/>
    <property type="molecule type" value="Genomic_DNA"/>
</dbReference>
<dbReference type="InterPro" id="IPR001222">
    <property type="entry name" value="Znf_TFIIS"/>
</dbReference>
<dbReference type="SMART" id="SM00440">
    <property type="entry name" value="ZnF_C2C2"/>
    <property type="match status" value="1"/>
</dbReference>
<keyword evidence="1 4" id="KW-0479">Metal-binding</keyword>
<feature type="binding site" evidence="4">
    <location>
        <position position="17"/>
    </location>
    <ligand>
        <name>Zn(2+)</name>
        <dbReference type="ChEBI" id="CHEBI:29105"/>
        <label>1</label>
    </ligand>
</feature>
<dbReference type="InterPro" id="IPR012164">
    <property type="entry name" value="Rpa12/Rpb9/Rpc10/TFS"/>
</dbReference>
<feature type="binding site" evidence="4">
    <location>
        <position position="58"/>
    </location>
    <ligand>
        <name>Zn(2+)</name>
        <dbReference type="ChEBI" id="CHEBI:29105"/>
        <label>2</label>
    </ligand>
</feature>
<dbReference type="GO" id="GO:0003899">
    <property type="term" value="F:DNA-directed RNA polymerase activity"/>
    <property type="evidence" value="ECO:0007669"/>
    <property type="project" value="InterPro"/>
</dbReference>
<comment type="caution">
    <text evidence="7">The sequence shown here is derived from an EMBL/GenBank/DDBJ whole genome shotgun (WGS) entry which is preliminary data.</text>
</comment>
<evidence type="ECO:0000313" key="8">
    <source>
        <dbReference type="Proteomes" id="UP000070565"/>
    </source>
</evidence>
<organism evidence="7 8">
    <name type="scientific">candidate division MSBL1 archaeon SCGC-AAA261F19</name>
    <dbReference type="NCBI Taxonomy" id="1698275"/>
    <lineage>
        <taxon>Archaea</taxon>
        <taxon>Methanobacteriati</taxon>
        <taxon>Methanobacteriota</taxon>
        <taxon>candidate division MSBL1</taxon>
    </lineage>
</organism>
<evidence type="ECO:0000256" key="5">
    <source>
        <dbReference type="PROSITE-ProRule" id="PRU00472"/>
    </source>
</evidence>
<dbReference type="Proteomes" id="UP000070565">
    <property type="component" value="Unassembled WGS sequence"/>
</dbReference>
<evidence type="ECO:0000256" key="1">
    <source>
        <dbReference type="ARBA" id="ARBA00022723"/>
    </source>
</evidence>
<dbReference type="GO" id="GO:0008270">
    <property type="term" value="F:zinc ion binding"/>
    <property type="evidence" value="ECO:0007669"/>
    <property type="project" value="UniProtKB-KW"/>
</dbReference>
<dbReference type="Pfam" id="PF01096">
    <property type="entry name" value="Zn_ribbon_TFIIS"/>
    <property type="match status" value="1"/>
</dbReference>
<feature type="binding site" evidence="4">
    <location>
        <position position="86"/>
    </location>
    <ligand>
        <name>Zn(2+)</name>
        <dbReference type="ChEBI" id="CHEBI:29105"/>
        <label>2</label>
    </ligand>
</feature>
<dbReference type="Gene3D" id="2.20.25.10">
    <property type="match status" value="1"/>
</dbReference>
<keyword evidence="3 4" id="KW-0862">Zinc</keyword>
<accession>A0A133V9W3</accession>
<dbReference type="CDD" id="cd10511">
    <property type="entry name" value="Zn-ribbon_TFS"/>
    <property type="match status" value="1"/>
</dbReference>
<proteinExistence type="predicted"/>
<dbReference type="AlphaFoldDB" id="A0A133V9W3"/>
<feature type="binding site" evidence="4">
    <location>
        <position position="89"/>
    </location>
    <ligand>
        <name>Zn(2+)</name>
        <dbReference type="ChEBI" id="CHEBI:29105"/>
        <label>2</label>
    </ligand>
</feature>
<dbReference type="SUPFAM" id="SSF57783">
    <property type="entry name" value="Zinc beta-ribbon"/>
    <property type="match status" value="1"/>
</dbReference>